<keyword evidence="2" id="KW-1185">Reference proteome</keyword>
<gene>
    <name evidence="1" type="ORF">ACFQKB_20840</name>
</gene>
<sequence length="501" mass="54749">MNLDSRLRAVCALTVPTSRQDAGLHEYDGAVQDLSLDAVRRGLAVLGAGPRRTDPFEEAYLAAAEEALRVRFGELELHRVDPSLHIDVLDPSCYERDYAPERERAEARRTHVRAWPDAVDAAIATLDRVPPPRARAALASARGLARYAEDEPAAQAALRRFVQHLEQAARPGGDVPPAVLGARGLTRLLSAHEATEVDLTALAERADAERDQWHARLADACERIAPGEPVAATMALVLRDHPGADGVVPLAARLVEEALAWTSEHDLVPYADGGCRVGPTPPTRRWEVAMMTAAAPYEADGPGFFGISPPDPSWPAAERDQWLTHYHRSGLANIVLHETFPGHLAHGRARRRAAGDVRRTLVSETFSEGWAHYTEQLALEEGFRAGDPRFTVGVARDALLRLTRLTCAIGLHTESMGTDEVARRHRADAFVPGRAADVATDRLIRDPMVVSYSWGRMAILDLRERARKQWGPGFSLPRFHRALLALGAPPIGLIGAALQEI</sequence>
<reference evidence="2" key="1">
    <citation type="journal article" date="2019" name="Int. J. Syst. Evol. Microbiol.">
        <title>The Global Catalogue of Microorganisms (GCM) 10K type strain sequencing project: providing services to taxonomists for standard genome sequencing and annotation.</title>
        <authorList>
            <consortium name="The Broad Institute Genomics Platform"/>
            <consortium name="The Broad Institute Genome Sequencing Center for Infectious Disease"/>
            <person name="Wu L."/>
            <person name="Ma J."/>
        </authorList>
    </citation>
    <scope>NUCLEOTIDE SEQUENCE [LARGE SCALE GENOMIC DNA]</scope>
    <source>
        <strain evidence="2">JCM 3369</strain>
    </source>
</reference>
<evidence type="ECO:0000313" key="1">
    <source>
        <dbReference type="EMBL" id="MFC6882213.1"/>
    </source>
</evidence>
<organism evidence="1 2">
    <name type="scientific">Actinomadura yumaensis</name>
    <dbReference type="NCBI Taxonomy" id="111807"/>
    <lineage>
        <taxon>Bacteria</taxon>
        <taxon>Bacillati</taxon>
        <taxon>Actinomycetota</taxon>
        <taxon>Actinomycetes</taxon>
        <taxon>Streptosporangiales</taxon>
        <taxon>Thermomonosporaceae</taxon>
        <taxon>Actinomadura</taxon>
    </lineage>
</organism>
<dbReference type="PANTHER" id="PTHR33361:SF15">
    <property type="entry name" value="DUF885 FAMILY LIPOPROTEIN"/>
    <property type="match status" value="1"/>
</dbReference>
<dbReference type="Proteomes" id="UP001596380">
    <property type="component" value="Unassembled WGS sequence"/>
</dbReference>
<dbReference type="PANTHER" id="PTHR33361">
    <property type="entry name" value="GLR0591 PROTEIN"/>
    <property type="match status" value="1"/>
</dbReference>
<proteinExistence type="predicted"/>
<dbReference type="RefSeq" id="WP_160822699.1">
    <property type="nucleotide sequence ID" value="NZ_JBHSXS010000012.1"/>
</dbReference>
<protein>
    <submittedName>
        <fullName evidence="1">DUF885 family protein</fullName>
    </submittedName>
</protein>
<dbReference type="EMBL" id="JBHSXS010000012">
    <property type="protein sequence ID" value="MFC6882213.1"/>
    <property type="molecule type" value="Genomic_DNA"/>
</dbReference>
<name>A0ABW2CKA5_9ACTN</name>
<comment type="caution">
    <text evidence="1">The sequence shown here is derived from an EMBL/GenBank/DDBJ whole genome shotgun (WGS) entry which is preliminary data.</text>
</comment>
<dbReference type="InterPro" id="IPR010281">
    <property type="entry name" value="DUF885"/>
</dbReference>
<dbReference type="Pfam" id="PF05960">
    <property type="entry name" value="DUF885"/>
    <property type="match status" value="1"/>
</dbReference>
<accession>A0ABW2CKA5</accession>
<evidence type="ECO:0000313" key="2">
    <source>
        <dbReference type="Proteomes" id="UP001596380"/>
    </source>
</evidence>